<gene>
    <name evidence="2" type="ORF">Pan44_22910</name>
</gene>
<dbReference type="PANTHER" id="PTHR45867">
    <property type="entry name" value="PURPLE ACID PHOSPHATASE"/>
    <property type="match status" value="1"/>
</dbReference>
<dbReference type="OrthoDB" id="9809781at2"/>
<reference evidence="2 3" key="1">
    <citation type="submission" date="2019-02" db="EMBL/GenBank/DDBJ databases">
        <title>Deep-cultivation of Planctomycetes and their phenomic and genomic characterization uncovers novel biology.</title>
        <authorList>
            <person name="Wiegand S."/>
            <person name="Jogler M."/>
            <person name="Boedeker C."/>
            <person name="Pinto D."/>
            <person name="Vollmers J."/>
            <person name="Rivas-Marin E."/>
            <person name="Kohn T."/>
            <person name="Peeters S.H."/>
            <person name="Heuer A."/>
            <person name="Rast P."/>
            <person name="Oberbeckmann S."/>
            <person name="Bunk B."/>
            <person name="Jeske O."/>
            <person name="Meyerdierks A."/>
            <person name="Storesund J.E."/>
            <person name="Kallscheuer N."/>
            <person name="Luecker S."/>
            <person name="Lage O.M."/>
            <person name="Pohl T."/>
            <person name="Merkel B.J."/>
            <person name="Hornburger P."/>
            <person name="Mueller R.-W."/>
            <person name="Bruemmer F."/>
            <person name="Labrenz M."/>
            <person name="Spormann A.M."/>
            <person name="Op den Camp H."/>
            <person name="Overmann J."/>
            <person name="Amann R."/>
            <person name="Jetten M.S.M."/>
            <person name="Mascher T."/>
            <person name="Medema M.H."/>
            <person name="Devos D.P."/>
            <person name="Kaster A.-K."/>
            <person name="Ovreas L."/>
            <person name="Rohde M."/>
            <person name="Galperin M.Y."/>
            <person name="Jogler C."/>
        </authorList>
    </citation>
    <scope>NUCLEOTIDE SEQUENCE [LARGE SCALE GENOMIC DNA]</scope>
    <source>
        <strain evidence="2 3">Pan44</strain>
    </source>
</reference>
<evidence type="ECO:0000259" key="1">
    <source>
        <dbReference type="Pfam" id="PF00149"/>
    </source>
</evidence>
<dbReference type="InterPro" id="IPR004843">
    <property type="entry name" value="Calcineurin-like_PHP"/>
</dbReference>
<dbReference type="InParanoid" id="A0A517SDQ8"/>
<dbReference type="EMBL" id="CP036271">
    <property type="protein sequence ID" value="QDT54263.1"/>
    <property type="molecule type" value="Genomic_DNA"/>
</dbReference>
<name>A0A517SDQ8_9PLAN</name>
<feature type="domain" description="Calcineurin-like phosphoesterase" evidence="1">
    <location>
        <begin position="149"/>
        <end position="348"/>
    </location>
</feature>
<dbReference type="RefSeq" id="WP_145030139.1">
    <property type="nucleotide sequence ID" value="NZ_CP036271.1"/>
</dbReference>
<protein>
    <submittedName>
        <fullName evidence="2">Calcineurin-like phosphoesterase</fullName>
    </submittedName>
</protein>
<dbReference type="AlphaFoldDB" id="A0A517SDQ8"/>
<dbReference type="KEGG" id="ccos:Pan44_22910"/>
<accession>A0A517SDQ8</accession>
<dbReference type="Proteomes" id="UP000315700">
    <property type="component" value="Chromosome"/>
</dbReference>
<evidence type="ECO:0000313" key="2">
    <source>
        <dbReference type="EMBL" id="QDT54263.1"/>
    </source>
</evidence>
<keyword evidence="3" id="KW-1185">Reference proteome</keyword>
<dbReference type="SUPFAM" id="SSF56300">
    <property type="entry name" value="Metallo-dependent phosphatases"/>
    <property type="match status" value="1"/>
</dbReference>
<dbReference type="Gene3D" id="3.60.21.10">
    <property type="match status" value="1"/>
</dbReference>
<dbReference type="PANTHER" id="PTHR45867:SF3">
    <property type="entry name" value="ACID PHOSPHATASE TYPE 7"/>
    <property type="match status" value="1"/>
</dbReference>
<dbReference type="GO" id="GO:0016787">
    <property type="term" value="F:hydrolase activity"/>
    <property type="evidence" value="ECO:0007669"/>
    <property type="project" value="InterPro"/>
</dbReference>
<dbReference type="InterPro" id="IPR029052">
    <property type="entry name" value="Metallo-depent_PP-like"/>
</dbReference>
<evidence type="ECO:0000313" key="3">
    <source>
        <dbReference type="Proteomes" id="UP000315700"/>
    </source>
</evidence>
<dbReference type="Pfam" id="PF00149">
    <property type="entry name" value="Metallophos"/>
    <property type="match status" value="1"/>
</dbReference>
<organism evidence="2 3">
    <name type="scientific">Caulifigura coniformis</name>
    <dbReference type="NCBI Taxonomy" id="2527983"/>
    <lineage>
        <taxon>Bacteria</taxon>
        <taxon>Pseudomonadati</taxon>
        <taxon>Planctomycetota</taxon>
        <taxon>Planctomycetia</taxon>
        <taxon>Planctomycetales</taxon>
        <taxon>Planctomycetaceae</taxon>
        <taxon>Caulifigura</taxon>
    </lineage>
</organism>
<proteinExistence type="predicted"/>
<dbReference type="InterPro" id="IPR006311">
    <property type="entry name" value="TAT_signal"/>
</dbReference>
<dbReference type="PROSITE" id="PS51318">
    <property type="entry name" value="TAT"/>
    <property type="match status" value="1"/>
</dbReference>
<sequence length="407" mass="44554">MERRDFLTSSLATGAAALLPSQVMSAEAVSSRAQDGRPLLTGSPVLSGPAADSLTILQPVSGPATGFVELSVNGEPFQRIDAESDGLLPYAAHVLKFRLPELPAGTDVKYRVSVTPVDFQTAYKIQRGEAVLSPTETFRTLDPAAKETRFAIWNDTHENQETIAGVHRLTVDFRPDFLLWNGDQTNDIYTPAKMSNQYLAPGGLAIAASWPLAYARGNHDVRGPAARHLPEFTGTPGDRFYYAFRSGPVAALVMDTGEDKVDEHPVFGGLAAFTAMRERQTRWLAKIIKEPFFRDAPYKLLFCHIPLFWIRESPKEGPWESADLCRDAWLPLLKEGGIQLIVSGHTHQHRWLPAGSERPIGQLIGGGPKPPAATFTEGIATSERLAITMRNLQGKVLHSVELKPAQG</sequence>